<evidence type="ECO:0000256" key="1">
    <source>
        <dbReference type="ARBA" id="ARBA00022603"/>
    </source>
</evidence>
<evidence type="ECO:0000259" key="7">
    <source>
        <dbReference type="Pfam" id="PF08704"/>
    </source>
</evidence>
<keyword evidence="4 5" id="KW-0819">tRNA processing</keyword>
<dbReference type="InterPro" id="IPR029063">
    <property type="entry name" value="SAM-dependent_MTases_sf"/>
</dbReference>
<gene>
    <name evidence="8" type="ORF">FAK_11000</name>
</gene>
<evidence type="ECO:0000313" key="8">
    <source>
        <dbReference type="EMBL" id="BEQ14034.1"/>
    </source>
</evidence>
<dbReference type="GO" id="GO:0031515">
    <property type="term" value="C:tRNA (m1A) methyltransferase complex"/>
    <property type="evidence" value="ECO:0007669"/>
    <property type="project" value="UniProtKB-UniRule"/>
</dbReference>
<proteinExistence type="inferred from homology"/>
<keyword evidence="3 5" id="KW-0949">S-adenosyl-L-methionine</keyword>
<feature type="domain" description="tRNA (adenine(58)-N(1))-methyltransferase catalytic subunit TRM61 C-terminal" evidence="7">
    <location>
        <begin position="68"/>
        <end position="246"/>
    </location>
</feature>
<evidence type="ECO:0000256" key="3">
    <source>
        <dbReference type="ARBA" id="ARBA00022691"/>
    </source>
</evidence>
<dbReference type="Gene3D" id="3.40.50.150">
    <property type="entry name" value="Vaccinia Virus protein VP39"/>
    <property type="match status" value="1"/>
</dbReference>
<dbReference type="EMBL" id="AP028679">
    <property type="protein sequence ID" value="BEQ14034.1"/>
    <property type="molecule type" value="Genomic_DNA"/>
</dbReference>
<keyword evidence="1 5" id="KW-0489">Methyltransferase</keyword>
<dbReference type="GO" id="GO:0160107">
    <property type="term" value="F:tRNA (adenine(58)-N1)-methyltransferase activity"/>
    <property type="evidence" value="ECO:0007669"/>
    <property type="project" value="UniProtKB-EC"/>
</dbReference>
<keyword evidence="9" id="KW-1185">Reference proteome</keyword>
<dbReference type="KEGG" id="dmp:FAK_11000"/>
<comment type="function">
    <text evidence="5">Catalyzes the S-adenosyl-L-methionine-dependent formation of N(1)-methyladenine at position 58 (m1A58) in tRNA.</text>
</comment>
<evidence type="ECO:0000256" key="5">
    <source>
        <dbReference type="PIRNR" id="PIRNR017269"/>
    </source>
</evidence>
<evidence type="ECO:0000256" key="6">
    <source>
        <dbReference type="PIRSR" id="PIRSR017269-1"/>
    </source>
</evidence>
<dbReference type="RefSeq" id="WP_338605760.1">
    <property type="nucleotide sequence ID" value="NZ_AP028679.1"/>
</dbReference>
<feature type="binding site" evidence="6">
    <location>
        <position position="183"/>
    </location>
    <ligand>
        <name>S-adenosyl-L-methionine</name>
        <dbReference type="ChEBI" id="CHEBI:59789"/>
    </ligand>
</feature>
<keyword evidence="2 5" id="KW-0808">Transferase</keyword>
<dbReference type="PROSITE" id="PS51620">
    <property type="entry name" value="SAM_TRM61"/>
    <property type="match status" value="1"/>
</dbReference>
<reference evidence="9" key="1">
    <citation type="journal article" date="2023" name="Arch. Microbiol.">
        <title>Desulfoferula mesophilus gen. nov. sp. nov., a mesophilic sulfate-reducing bacterium isolated from a brackish lake sediment.</title>
        <authorList>
            <person name="Watanabe T."/>
            <person name="Yabe T."/>
            <person name="Tsuji J.M."/>
            <person name="Fukui M."/>
        </authorList>
    </citation>
    <scope>NUCLEOTIDE SEQUENCE [LARGE SCALE GENOMIC DNA]</scope>
    <source>
        <strain evidence="9">12FAK</strain>
    </source>
</reference>
<dbReference type="GO" id="GO:0030488">
    <property type="term" value="P:tRNA methylation"/>
    <property type="evidence" value="ECO:0007669"/>
    <property type="project" value="InterPro"/>
</dbReference>
<evidence type="ECO:0000256" key="4">
    <source>
        <dbReference type="ARBA" id="ARBA00022694"/>
    </source>
</evidence>
<feature type="binding site" evidence="6">
    <location>
        <position position="135"/>
    </location>
    <ligand>
        <name>S-adenosyl-L-methionine</name>
        <dbReference type="ChEBI" id="CHEBI:59789"/>
    </ligand>
</feature>
<comment type="similarity">
    <text evidence="5">Belongs to the class I-like SAM-binding methyltransferase superfamily. TRM61 family.</text>
</comment>
<dbReference type="PANTHER" id="PTHR12133">
    <property type="entry name" value="TRNA (ADENINE(58)-N(1))-METHYLTRANSFERASE"/>
    <property type="match status" value="1"/>
</dbReference>
<dbReference type="AlphaFoldDB" id="A0AAU9ELG6"/>
<dbReference type="PIRSF" id="PIRSF017269">
    <property type="entry name" value="GCD14"/>
    <property type="match status" value="1"/>
</dbReference>
<dbReference type="SUPFAM" id="SSF53335">
    <property type="entry name" value="S-adenosyl-L-methionine-dependent methyltransferases"/>
    <property type="match status" value="1"/>
</dbReference>
<evidence type="ECO:0000256" key="2">
    <source>
        <dbReference type="ARBA" id="ARBA00022679"/>
    </source>
</evidence>
<dbReference type="Pfam" id="PF08704">
    <property type="entry name" value="GCD14"/>
    <property type="match status" value="1"/>
</dbReference>
<protein>
    <recommendedName>
        <fullName evidence="5">tRNA (adenine(58)-N(1))-methyltransferase TrmI</fullName>
        <ecNumber evidence="5">2.1.1.220</ecNumber>
    </recommendedName>
</protein>
<comment type="catalytic activity">
    <reaction evidence="5">
        <text>adenosine(58) in tRNA + S-adenosyl-L-methionine = N(1)-methyladenosine(58) in tRNA + S-adenosyl-L-homocysteine + H(+)</text>
        <dbReference type="Rhea" id="RHEA:43152"/>
        <dbReference type="Rhea" id="RHEA-COMP:10365"/>
        <dbReference type="Rhea" id="RHEA-COMP:10366"/>
        <dbReference type="ChEBI" id="CHEBI:15378"/>
        <dbReference type="ChEBI" id="CHEBI:57856"/>
        <dbReference type="ChEBI" id="CHEBI:59789"/>
        <dbReference type="ChEBI" id="CHEBI:74411"/>
        <dbReference type="ChEBI" id="CHEBI:74491"/>
        <dbReference type="EC" id="2.1.1.220"/>
    </reaction>
</comment>
<dbReference type="EC" id="2.1.1.220" evidence="5"/>
<evidence type="ECO:0000313" key="9">
    <source>
        <dbReference type="Proteomes" id="UP001366166"/>
    </source>
</evidence>
<dbReference type="InterPro" id="IPR014816">
    <property type="entry name" value="tRNA_MeTrfase_Gcd14"/>
</dbReference>
<dbReference type="CDD" id="cd02440">
    <property type="entry name" value="AdoMet_MTases"/>
    <property type="match status" value="1"/>
</dbReference>
<feature type="binding site" evidence="6">
    <location>
        <position position="140"/>
    </location>
    <ligand>
        <name>S-adenosyl-L-methionine</name>
        <dbReference type="ChEBI" id="CHEBI:59789"/>
    </ligand>
</feature>
<dbReference type="PANTHER" id="PTHR12133:SF1">
    <property type="entry name" value="TRNA (ADENINE(58)-N(1))-METHYLTRANSFERASE, MITOCHONDRIAL"/>
    <property type="match status" value="1"/>
</dbReference>
<dbReference type="Proteomes" id="UP001366166">
    <property type="component" value="Chromosome"/>
</dbReference>
<organism evidence="8 9">
    <name type="scientific">Desulfoferula mesophila</name>
    <dbReference type="NCBI Taxonomy" id="3058419"/>
    <lineage>
        <taxon>Bacteria</taxon>
        <taxon>Pseudomonadati</taxon>
        <taxon>Thermodesulfobacteriota</taxon>
        <taxon>Desulfarculia</taxon>
        <taxon>Desulfarculales</taxon>
        <taxon>Desulfarculaceae</taxon>
        <taxon>Desulfoferula</taxon>
    </lineage>
</organism>
<name>A0AAU9ELG6_9BACT</name>
<comment type="subunit">
    <text evidence="5">Homotetramer composed of a dimer of dimers.</text>
</comment>
<accession>A0AAU9ELG6</accession>
<sequence length="274" mass="31035">MPRQKSTPPHPPGTHLVLVDEKDRQYLIQVPEPGRVLRLKGENLDQETVAGLHDGQLLVTPHHRRYLVFLPTMEQLVMNMPREAQVIYPKDQALLLFYGDVAPGMEVIEVGVGHGAFSMALLRALGPDGRLLSYDLRLDHLNRTRKNIGLYLGPEYLERWEPVLADPIAEGFGGHTCDRLFTDIPEPWQLITPAAEAIAPGGIWAAYIPTVLQLMQQMEALSAERCFCLPTSFETLQRYWHARHPSVRPKHTMRGHTGFIVTGRRRWLPPAQPD</sequence>
<dbReference type="InterPro" id="IPR049470">
    <property type="entry name" value="TRM61_C"/>
</dbReference>